<dbReference type="SUPFAM" id="SSF53756">
    <property type="entry name" value="UDP-Glycosyltransferase/glycogen phosphorylase"/>
    <property type="match status" value="1"/>
</dbReference>
<reference evidence="2" key="1">
    <citation type="submission" date="2018-05" db="EMBL/GenBank/DDBJ databases">
        <authorList>
            <person name="Lanie J.A."/>
            <person name="Ng W.-L."/>
            <person name="Kazmierczak K.M."/>
            <person name="Andrzejewski T.M."/>
            <person name="Davidsen T.M."/>
            <person name="Wayne K.J."/>
            <person name="Tettelin H."/>
            <person name="Glass J.I."/>
            <person name="Rusch D."/>
            <person name="Podicherti R."/>
            <person name="Tsui H.-C.T."/>
            <person name="Winkler M.E."/>
        </authorList>
    </citation>
    <scope>NUCLEOTIDE SEQUENCE</scope>
</reference>
<protein>
    <recommendedName>
        <fullName evidence="1">Glycosyl transferase family 1 domain-containing protein</fullName>
    </recommendedName>
</protein>
<dbReference type="Gene3D" id="3.40.50.2000">
    <property type="entry name" value="Glycogen Phosphorylase B"/>
    <property type="match status" value="2"/>
</dbReference>
<dbReference type="AlphaFoldDB" id="A0A381P0F3"/>
<organism evidence="2">
    <name type="scientific">marine metagenome</name>
    <dbReference type="NCBI Taxonomy" id="408172"/>
    <lineage>
        <taxon>unclassified sequences</taxon>
        <taxon>metagenomes</taxon>
        <taxon>ecological metagenomes</taxon>
    </lineage>
</organism>
<dbReference type="Pfam" id="PF00534">
    <property type="entry name" value="Glycos_transf_1"/>
    <property type="match status" value="1"/>
</dbReference>
<evidence type="ECO:0000259" key="1">
    <source>
        <dbReference type="Pfam" id="PF00534"/>
    </source>
</evidence>
<gene>
    <name evidence="2" type="ORF">METZ01_LOCUS12838</name>
</gene>
<proteinExistence type="predicted"/>
<dbReference type="PANTHER" id="PTHR12526">
    <property type="entry name" value="GLYCOSYLTRANSFERASE"/>
    <property type="match status" value="1"/>
</dbReference>
<name>A0A381P0F3_9ZZZZ</name>
<dbReference type="GO" id="GO:0016757">
    <property type="term" value="F:glycosyltransferase activity"/>
    <property type="evidence" value="ECO:0007669"/>
    <property type="project" value="InterPro"/>
</dbReference>
<feature type="domain" description="Glycosyl transferase family 1" evidence="1">
    <location>
        <begin position="194"/>
        <end position="261"/>
    </location>
</feature>
<evidence type="ECO:0000313" key="2">
    <source>
        <dbReference type="EMBL" id="SUZ59984.1"/>
    </source>
</evidence>
<accession>A0A381P0F3</accession>
<sequence length="314" mass="35466">MPLPVQGYGGTERVSQSQFIGQCELNKHEVTLVCRSESTISHPNGKVIKLDENILQDLRKGKLKVEDYIPDGDIMLVQFPEETDPMDLEGTSYKRVSVCNGDIGEKTGSNCQVFLTQGHKATHETFRSGDYSKNKYVINNGIVPYDFELRKSGNKIVWMGSLDGRKSPELVQQIADELGWFIKAAGSHGTLKHPRVEWCGELQTEKDKSKFFSDAEVYIHTAYSPNFNEPFGLSIVEAQFCGVPVVGLQSGGVSEVVYDSSYIFNDVKDMVDCLRKKPYLKHKSEDIRDWTIEKFSHTAMVENYNKLFEKVLSE</sequence>
<dbReference type="InterPro" id="IPR001296">
    <property type="entry name" value="Glyco_trans_1"/>
</dbReference>
<dbReference type="EMBL" id="UINC01000711">
    <property type="protein sequence ID" value="SUZ59984.1"/>
    <property type="molecule type" value="Genomic_DNA"/>
</dbReference>